<protein>
    <submittedName>
        <fullName evidence="1">Uncharacterized protein</fullName>
    </submittedName>
</protein>
<name>A0ABQ9ZKI2_9CRUS</name>
<keyword evidence="2" id="KW-1185">Reference proteome</keyword>
<evidence type="ECO:0000313" key="1">
    <source>
        <dbReference type="EMBL" id="KAK4013428.1"/>
    </source>
</evidence>
<sequence length="64" mass="7647">MNKFSKNILDKNIVKAAQSQWNWSTNEFQMWNKIEDRYCNRIPILKIMASSLSLPLHPLPHRLH</sequence>
<evidence type="ECO:0000313" key="2">
    <source>
        <dbReference type="Proteomes" id="UP001234178"/>
    </source>
</evidence>
<comment type="caution">
    <text evidence="1">The sequence shown here is derived from an EMBL/GenBank/DDBJ whole genome shotgun (WGS) entry which is preliminary data.</text>
</comment>
<reference evidence="1 2" key="1">
    <citation type="journal article" date="2023" name="Nucleic Acids Res.">
        <title>The hologenome of Daphnia magna reveals possible DNA methylation and microbiome-mediated evolution of the host genome.</title>
        <authorList>
            <person name="Chaturvedi A."/>
            <person name="Li X."/>
            <person name="Dhandapani V."/>
            <person name="Marshall H."/>
            <person name="Kissane S."/>
            <person name="Cuenca-Cambronero M."/>
            <person name="Asole G."/>
            <person name="Calvet F."/>
            <person name="Ruiz-Romero M."/>
            <person name="Marangio P."/>
            <person name="Guigo R."/>
            <person name="Rago D."/>
            <person name="Mirbahai L."/>
            <person name="Eastwood N."/>
            <person name="Colbourne J.K."/>
            <person name="Zhou J."/>
            <person name="Mallon E."/>
            <person name="Orsini L."/>
        </authorList>
    </citation>
    <scope>NUCLEOTIDE SEQUENCE [LARGE SCALE GENOMIC DNA]</scope>
    <source>
        <strain evidence="1">LRV0_1</strain>
    </source>
</reference>
<proteinExistence type="predicted"/>
<dbReference type="Proteomes" id="UP001234178">
    <property type="component" value="Unassembled WGS sequence"/>
</dbReference>
<dbReference type="EMBL" id="JAOYFB010000004">
    <property type="protein sequence ID" value="KAK4013428.1"/>
    <property type="molecule type" value="Genomic_DNA"/>
</dbReference>
<accession>A0ABQ9ZKI2</accession>
<gene>
    <name evidence="1" type="ORF">OUZ56_025983</name>
</gene>
<organism evidence="1 2">
    <name type="scientific">Daphnia magna</name>
    <dbReference type="NCBI Taxonomy" id="35525"/>
    <lineage>
        <taxon>Eukaryota</taxon>
        <taxon>Metazoa</taxon>
        <taxon>Ecdysozoa</taxon>
        <taxon>Arthropoda</taxon>
        <taxon>Crustacea</taxon>
        <taxon>Branchiopoda</taxon>
        <taxon>Diplostraca</taxon>
        <taxon>Cladocera</taxon>
        <taxon>Anomopoda</taxon>
        <taxon>Daphniidae</taxon>
        <taxon>Daphnia</taxon>
    </lineage>
</organism>